<dbReference type="InterPro" id="IPR005794">
    <property type="entry name" value="Fmt"/>
</dbReference>
<protein>
    <recommendedName>
        <fullName evidence="3">Methionyl-tRNA formyltransferase, mitochondrial</fullName>
        <ecNumber evidence="2">2.1.2.9</ecNumber>
    </recommendedName>
</protein>
<keyword evidence="5" id="KW-0648">Protein biosynthesis</keyword>
<dbReference type="InterPro" id="IPR005793">
    <property type="entry name" value="Formyl_trans_C"/>
</dbReference>
<keyword evidence="9" id="KW-1185">Reference proteome</keyword>
<dbReference type="SUPFAM" id="SSF50486">
    <property type="entry name" value="FMT C-terminal domain-like"/>
    <property type="match status" value="1"/>
</dbReference>
<evidence type="ECO:0000313" key="9">
    <source>
        <dbReference type="Proteomes" id="UP000325081"/>
    </source>
</evidence>
<comment type="caution">
    <text evidence="8">The sequence shown here is derived from an EMBL/GenBank/DDBJ whole genome shotgun (WGS) entry which is preliminary data.</text>
</comment>
<dbReference type="Proteomes" id="UP000325081">
    <property type="component" value="Unassembled WGS sequence"/>
</dbReference>
<comment type="similarity">
    <text evidence="1">Belongs to the Fmt family.</text>
</comment>
<dbReference type="SUPFAM" id="SSF53328">
    <property type="entry name" value="Formyltransferase"/>
    <property type="match status" value="1"/>
</dbReference>
<feature type="domain" description="Formyl transferase N-terminal" evidence="6">
    <location>
        <begin position="37"/>
        <end position="227"/>
    </location>
</feature>
<dbReference type="Pfam" id="PF00551">
    <property type="entry name" value="Formyl_trans_N"/>
    <property type="match status" value="1"/>
</dbReference>
<evidence type="ECO:0000313" key="8">
    <source>
        <dbReference type="EMBL" id="GER33121.1"/>
    </source>
</evidence>
<dbReference type="FunFam" id="3.40.50.170:FF:000010">
    <property type="entry name" value="Methionyl-tRNA formyltransferase"/>
    <property type="match status" value="1"/>
</dbReference>
<dbReference type="InterPro" id="IPR041711">
    <property type="entry name" value="Met-tRNA-FMT_N"/>
</dbReference>
<organism evidence="8 9">
    <name type="scientific">Striga asiatica</name>
    <name type="common">Asiatic witchweed</name>
    <name type="synonym">Buchnera asiatica</name>
    <dbReference type="NCBI Taxonomy" id="4170"/>
    <lineage>
        <taxon>Eukaryota</taxon>
        <taxon>Viridiplantae</taxon>
        <taxon>Streptophyta</taxon>
        <taxon>Embryophyta</taxon>
        <taxon>Tracheophyta</taxon>
        <taxon>Spermatophyta</taxon>
        <taxon>Magnoliopsida</taxon>
        <taxon>eudicotyledons</taxon>
        <taxon>Gunneridae</taxon>
        <taxon>Pentapetalae</taxon>
        <taxon>asterids</taxon>
        <taxon>lamiids</taxon>
        <taxon>Lamiales</taxon>
        <taxon>Orobanchaceae</taxon>
        <taxon>Buchnereae</taxon>
        <taxon>Striga</taxon>
    </lineage>
</organism>
<dbReference type="CDD" id="cd08646">
    <property type="entry name" value="FMT_core_Met-tRNA-FMT_N"/>
    <property type="match status" value="1"/>
</dbReference>
<dbReference type="OrthoDB" id="10268103at2759"/>
<dbReference type="Pfam" id="PF02911">
    <property type="entry name" value="Formyl_trans_C"/>
    <property type="match status" value="1"/>
</dbReference>
<dbReference type="InterPro" id="IPR011034">
    <property type="entry name" value="Formyl_transferase-like_C_sf"/>
</dbReference>
<dbReference type="CDD" id="cd08704">
    <property type="entry name" value="Met_tRNA_FMT_C"/>
    <property type="match status" value="1"/>
</dbReference>
<reference evidence="9" key="1">
    <citation type="journal article" date="2019" name="Curr. Biol.">
        <title>Genome Sequence of Striga asiatica Provides Insight into the Evolution of Plant Parasitism.</title>
        <authorList>
            <person name="Yoshida S."/>
            <person name="Kim S."/>
            <person name="Wafula E.K."/>
            <person name="Tanskanen J."/>
            <person name="Kim Y.M."/>
            <person name="Honaas L."/>
            <person name="Yang Z."/>
            <person name="Spallek T."/>
            <person name="Conn C.E."/>
            <person name="Ichihashi Y."/>
            <person name="Cheong K."/>
            <person name="Cui S."/>
            <person name="Der J.P."/>
            <person name="Gundlach H."/>
            <person name="Jiao Y."/>
            <person name="Hori C."/>
            <person name="Ishida J.K."/>
            <person name="Kasahara H."/>
            <person name="Kiba T."/>
            <person name="Kim M.S."/>
            <person name="Koo N."/>
            <person name="Laohavisit A."/>
            <person name="Lee Y.H."/>
            <person name="Lumba S."/>
            <person name="McCourt P."/>
            <person name="Mortimer J.C."/>
            <person name="Mutuku J.M."/>
            <person name="Nomura T."/>
            <person name="Sasaki-Sekimoto Y."/>
            <person name="Seto Y."/>
            <person name="Wang Y."/>
            <person name="Wakatake T."/>
            <person name="Sakakibara H."/>
            <person name="Demura T."/>
            <person name="Yamaguchi S."/>
            <person name="Yoneyama K."/>
            <person name="Manabe R.I."/>
            <person name="Nelson D.C."/>
            <person name="Schulman A.H."/>
            <person name="Timko M.P."/>
            <person name="dePamphilis C.W."/>
            <person name="Choi D."/>
            <person name="Shirasu K."/>
        </authorList>
    </citation>
    <scope>NUCLEOTIDE SEQUENCE [LARGE SCALE GENOMIC DNA]</scope>
    <source>
        <strain evidence="9">cv. UVA1</strain>
    </source>
</reference>
<evidence type="ECO:0000259" key="6">
    <source>
        <dbReference type="Pfam" id="PF00551"/>
    </source>
</evidence>
<evidence type="ECO:0000256" key="2">
    <source>
        <dbReference type="ARBA" id="ARBA00012261"/>
    </source>
</evidence>
<name>A0A5A7PKG0_STRAF</name>
<accession>A0A5A7PKG0</accession>
<dbReference type="InterPro" id="IPR044135">
    <property type="entry name" value="Met-tRNA-FMT_C"/>
</dbReference>
<dbReference type="PANTHER" id="PTHR11138:SF5">
    <property type="entry name" value="METHIONYL-TRNA FORMYLTRANSFERASE, MITOCHONDRIAL"/>
    <property type="match status" value="1"/>
</dbReference>
<dbReference type="GO" id="GO:0004479">
    <property type="term" value="F:methionyl-tRNA formyltransferase activity"/>
    <property type="evidence" value="ECO:0007669"/>
    <property type="project" value="UniProtKB-EC"/>
</dbReference>
<dbReference type="InterPro" id="IPR002376">
    <property type="entry name" value="Formyl_transf_N"/>
</dbReference>
<evidence type="ECO:0000259" key="7">
    <source>
        <dbReference type="Pfam" id="PF02911"/>
    </source>
</evidence>
<dbReference type="PANTHER" id="PTHR11138">
    <property type="entry name" value="METHIONYL-TRNA FORMYLTRANSFERASE"/>
    <property type="match status" value="1"/>
</dbReference>
<dbReference type="HAMAP" id="MF_00182">
    <property type="entry name" value="Formyl_trans"/>
    <property type="match status" value="1"/>
</dbReference>
<dbReference type="FunFam" id="3.10.25.10:FF:000005">
    <property type="entry name" value="Methionyl-tRNA formyltransferase"/>
    <property type="match status" value="1"/>
</dbReference>
<feature type="domain" description="Formyl transferase C-terminal" evidence="7">
    <location>
        <begin position="256"/>
        <end position="365"/>
    </location>
</feature>
<evidence type="ECO:0000256" key="5">
    <source>
        <dbReference type="ARBA" id="ARBA00022917"/>
    </source>
</evidence>
<evidence type="ECO:0000256" key="1">
    <source>
        <dbReference type="ARBA" id="ARBA00010699"/>
    </source>
</evidence>
<dbReference type="AlphaFoldDB" id="A0A5A7PKG0"/>
<evidence type="ECO:0000256" key="4">
    <source>
        <dbReference type="ARBA" id="ARBA00022679"/>
    </source>
</evidence>
<dbReference type="EC" id="2.1.2.9" evidence="2"/>
<dbReference type="GO" id="GO:0005739">
    <property type="term" value="C:mitochondrion"/>
    <property type="evidence" value="ECO:0007669"/>
    <property type="project" value="TreeGrafter"/>
</dbReference>
<keyword evidence="4 8" id="KW-0808">Transferase</keyword>
<proteinExistence type="inferred from homology"/>
<sequence>MLSSPQIFRRFCCLSAAASSPSLVAPLSQALTTQKKRLIFLGSPQVSTCVLDALFNASSAPDSLFEVAAIVTQPPSGRERGRKLMPSPVAQYALDNGHPSDLIFSPIKAGEESFLSALKALEPELCITAAYGNILPSKFLKIPSMDFRCNFVGTVNIHPSLLPLYRGAAPVQRAVQDGVRETGVSVAYTVRQLDAGPVIACEKVEIDDQIKAPELLELLFQKGSRLLVHELPSILDGSGQTKAVPQDESRASLAPKITPDESWLSFDENARTLHNKVRAFSGWPGTRAKVSVIDSKSGQHNILELKIITTRVYVKSEIQSGEMNDVFFERGSLVFPCGGGTALEVLELQLPGKKVVNATAFWNGLRGQRLKKFSSLSSA</sequence>
<evidence type="ECO:0000256" key="3">
    <source>
        <dbReference type="ARBA" id="ARBA00014185"/>
    </source>
</evidence>
<dbReference type="InterPro" id="IPR036477">
    <property type="entry name" value="Formyl_transf_N_sf"/>
</dbReference>
<dbReference type="InterPro" id="IPR037022">
    <property type="entry name" value="Formyl_trans_C_sf"/>
</dbReference>
<dbReference type="Gene3D" id="3.10.25.10">
    <property type="entry name" value="Formyl transferase, C-terminal domain"/>
    <property type="match status" value="1"/>
</dbReference>
<gene>
    <name evidence="8" type="ORF">STAS_09225</name>
</gene>
<dbReference type="EMBL" id="BKCP01004672">
    <property type="protein sequence ID" value="GER33121.1"/>
    <property type="molecule type" value="Genomic_DNA"/>
</dbReference>
<dbReference type="Gene3D" id="3.40.50.170">
    <property type="entry name" value="Formyl transferase, N-terminal domain"/>
    <property type="match status" value="1"/>
</dbReference>